<sequence length="100" mass="10740">MSDILVAPIPQAFHHESREVPGQSYLEPKPEAVSDDLSNELYELLLLAFDQGQAVEGTTKLCGAVSNGQAELVVCAADVVQDFALDHVPALCESRGVLYV</sequence>
<protein>
    <submittedName>
        <fullName evidence="2">50S ribosomal protein L7Ae</fullName>
    </submittedName>
</protein>
<evidence type="ECO:0000259" key="1">
    <source>
        <dbReference type="Pfam" id="PF01248"/>
    </source>
</evidence>
<dbReference type="SUPFAM" id="SSF55315">
    <property type="entry name" value="L30e-like"/>
    <property type="match status" value="1"/>
</dbReference>
<reference evidence="2 3" key="1">
    <citation type="journal article" date="2019" name="Sci. Rep.">
        <title>Colletotrichum shisoi sp. nov., an anthracnose pathogen of Perilla frutescens in Japan: molecular phylogenetic, morphological and genomic evidence.</title>
        <authorList>
            <person name="Gan P."/>
            <person name="Tsushima A."/>
            <person name="Hiroyama R."/>
            <person name="Narusaka M."/>
            <person name="Takano Y."/>
            <person name="Narusaka Y."/>
            <person name="Kawaradani M."/>
            <person name="Damm U."/>
            <person name="Shirasu K."/>
        </authorList>
    </citation>
    <scope>NUCLEOTIDE SEQUENCE [LARGE SCALE GENOMIC DNA]</scope>
    <source>
        <strain evidence="2 3">PG-2018a</strain>
    </source>
</reference>
<dbReference type="GO" id="GO:0005840">
    <property type="term" value="C:ribosome"/>
    <property type="evidence" value="ECO:0007669"/>
    <property type="project" value="UniProtKB-KW"/>
</dbReference>
<dbReference type="Pfam" id="PF01248">
    <property type="entry name" value="Ribosomal_L7Ae"/>
    <property type="match status" value="1"/>
</dbReference>
<organism evidence="2 3">
    <name type="scientific">Colletotrichum shisoi</name>
    <dbReference type="NCBI Taxonomy" id="2078593"/>
    <lineage>
        <taxon>Eukaryota</taxon>
        <taxon>Fungi</taxon>
        <taxon>Dikarya</taxon>
        <taxon>Ascomycota</taxon>
        <taxon>Pezizomycotina</taxon>
        <taxon>Sordariomycetes</taxon>
        <taxon>Hypocreomycetidae</taxon>
        <taxon>Glomerellales</taxon>
        <taxon>Glomerellaceae</taxon>
        <taxon>Colletotrichum</taxon>
        <taxon>Colletotrichum destructivum species complex</taxon>
    </lineage>
</organism>
<proteinExistence type="predicted"/>
<dbReference type="InterPro" id="IPR004038">
    <property type="entry name" value="Ribosomal_eL8/eL30/eS12/Gad45"/>
</dbReference>
<accession>A0A5Q4BUQ3</accession>
<gene>
    <name evidence="2" type="primary">Rpl7ae</name>
    <name evidence="2" type="ORF">CSHISOI_05404</name>
</gene>
<evidence type="ECO:0000313" key="3">
    <source>
        <dbReference type="Proteomes" id="UP000326340"/>
    </source>
</evidence>
<dbReference type="EMBL" id="PUHP01000433">
    <property type="protein sequence ID" value="TQN70064.1"/>
    <property type="molecule type" value="Genomic_DNA"/>
</dbReference>
<dbReference type="OrthoDB" id="10388094at2759"/>
<comment type="caution">
    <text evidence="2">The sequence shown here is derived from an EMBL/GenBank/DDBJ whole genome shotgun (WGS) entry which is preliminary data.</text>
</comment>
<name>A0A5Q4BUQ3_9PEZI</name>
<evidence type="ECO:0000313" key="2">
    <source>
        <dbReference type="EMBL" id="TQN70064.1"/>
    </source>
</evidence>
<keyword evidence="3" id="KW-1185">Reference proteome</keyword>
<dbReference type="AlphaFoldDB" id="A0A5Q4BUQ3"/>
<feature type="domain" description="Ribosomal protein eL8/eL30/eS12/Gadd45" evidence="1">
    <location>
        <begin position="40"/>
        <end position="100"/>
    </location>
</feature>
<keyword evidence="2" id="KW-0687">Ribonucleoprotein</keyword>
<dbReference type="Proteomes" id="UP000326340">
    <property type="component" value="Unassembled WGS sequence"/>
</dbReference>
<dbReference type="InterPro" id="IPR029064">
    <property type="entry name" value="Ribosomal_eL30-like_sf"/>
</dbReference>
<dbReference type="Gene3D" id="3.30.1330.30">
    <property type="match status" value="1"/>
</dbReference>
<keyword evidence="2" id="KW-0689">Ribosomal protein</keyword>